<name>A0A0N0NRG0_9EURO</name>
<evidence type="ECO:0000313" key="4">
    <source>
        <dbReference type="Proteomes" id="UP000038010"/>
    </source>
</evidence>
<feature type="region of interest" description="Disordered" evidence="1">
    <location>
        <begin position="103"/>
        <end position="127"/>
    </location>
</feature>
<dbReference type="GeneID" id="28734693"/>
<gene>
    <name evidence="3" type="ORF">AB675_2812</name>
</gene>
<evidence type="ECO:0000256" key="2">
    <source>
        <dbReference type="SAM" id="Phobius"/>
    </source>
</evidence>
<keyword evidence="2" id="KW-0812">Transmembrane</keyword>
<keyword evidence="4" id="KW-1185">Reference proteome</keyword>
<proteinExistence type="predicted"/>
<dbReference type="AlphaFoldDB" id="A0A0N0NRG0"/>
<accession>A0A0N0NRG0</accession>
<dbReference type="VEuPathDB" id="FungiDB:AB675_2812"/>
<dbReference type="Proteomes" id="UP000038010">
    <property type="component" value="Unassembled WGS sequence"/>
</dbReference>
<protein>
    <submittedName>
        <fullName evidence="3">Uncharacterized protein</fullName>
    </submittedName>
</protein>
<feature type="compositionally biased region" description="Polar residues" evidence="1">
    <location>
        <begin position="1"/>
        <end position="13"/>
    </location>
</feature>
<evidence type="ECO:0000313" key="3">
    <source>
        <dbReference type="EMBL" id="KPI44799.1"/>
    </source>
</evidence>
<feature type="transmembrane region" description="Helical" evidence="2">
    <location>
        <begin position="174"/>
        <end position="196"/>
    </location>
</feature>
<sequence>MSNNEDVNNGENSSAREETPTAIVNGVEGTNCIKQCGSCASFRTATPDSTLGCPLEQAPRPLTIDPALRYRNSQEDPFMVAMQEQRKYHQRFEEDFQRLIDSQESAKASQEMAATAESKPEHADDPNEMSWAPVLDKTQLQSLLEEPKDSRAVFLTKVKGMSVSEKSSGLIKDVLKGLAIGTVVVVIIMAVGYLTLAKNCQFRPGQNERAGDYLECEHGFAIERHLMVKFSSILGLTRSTDE</sequence>
<dbReference type="RefSeq" id="XP_018004762.1">
    <property type="nucleotide sequence ID" value="XM_018142813.1"/>
</dbReference>
<reference evidence="3 4" key="1">
    <citation type="submission" date="2015-06" db="EMBL/GenBank/DDBJ databases">
        <title>Draft genome of the ant-associated black yeast Phialophora attae CBS 131958.</title>
        <authorList>
            <person name="Moreno L.F."/>
            <person name="Stielow B.J."/>
            <person name="de Hoog S."/>
            <person name="Vicente V.A."/>
            <person name="Weiss V.A."/>
            <person name="de Vries M."/>
            <person name="Cruz L.M."/>
            <person name="Souza E.M."/>
        </authorList>
    </citation>
    <scope>NUCLEOTIDE SEQUENCE [LARGE SCALE GENOMIC DNA]</scope>
    <source>
        <strain evidence="3 4">CBS 131958</strain>
    </source>
</reference>
<keyword evidence="2" id="KW-0472">Membrane</keyword>
<organism evidence="3 4">
    <name type="scientific">Cyphellophora attinorum</name>
    <dbReference type="NCBI Taxonomy" id="1664694"/>
    <lineage>
        <taxon>Eukaryota</taxon>
        <taxon>Fungi</taxon>
        <taxon>Dikarya</taxon>
        <taxon>Ascomycota</taxon>
        <taxon>Pezizomycotina</taxon>
        <taxon>Eurotiomycetes</taxon>
        <taxon>Chaetothyriomycetidae</taxon>
        <taxon>Chaetothyriales</taxon>
        <taxon>Cyphellophoraceae</taxon>
        <taxon>Cyphellophora</taxon>
    </lineage>
</organism>
<dbReference type="EMBL" id="LFJN01000002">
    <property type="protein sequence ID" value="KPI44799.1"/>
    <property type="molecule type" value="Genomic_DNA"/>
</dbReference>
<evidence type="ECO:0000256" key="1">
    <source>
        <dbReference type="SAM" id="MobiDB-lite"/>
    </source>
</evidence>
<feature type="region of interest" description="Disordered" evidence="1">
    <location>
        <begin position="1"/>
        <end position="22"/>
    </location>
</feature>
<keyword evidence="2" id="KW-1133">Transmembrane helix</keyword>
<comment type="caution">
    <text evidence="3">The sequence shown here is derived from an EMBL/GenBank/DDBJ whole genome shotgun (WGS) entry which is preliminary data.</text>
</comment>